<organism evidence="2">
    <name type="scientific">Cuerna arida</name>
    <dbReference type="NCBI Taxonomy" id="1464854"/>
    <lineage>
        <taxon>Eukaryota</taxon>
        <taxon>Metazoa</taxon>
        <taxon>Ecdysozoa</taxon>
        <taxon>Arthropoda</taxon>
        <taxon>Hexapoda</taxon>
        <taxon>Insecta</taxon>
        <taxon>Pterygota</taxon>
        <taxon>Neoptera</taxon>
        <taxon>Paraneoptera</taxon>
        <taxon>Hemiptera</taxon>
        <taxon>Auchenorrhyncha</taxon>
        <taxon>Membracoidea</taxon>
        <taxon>Cicadellidae</taxon>
        <taxon>Cicadellinae</taxon>
        <taxon>Proconiini</taxon>
        <taxon>Cuerna</taxon>
    </lineage>
</organism>
<reference evidence="2" key="1">
    <citation type="submission" date="2015-11" db="EMBL/GenBank/DDBJ databases">
        <title>De novo transcriptome assembly of four potential Pierce s Disease insect vectors from Arizona vineyards.</title>
        <authorList>
            <person name="Tassone E.E."/>
        </authorList>
    </citation>
    <scope>NUCLEOTIDE SEQUENCE</scope>
</reference>
<evidence type="ECO:0000256" key="1">
    <source>
        <dbReference type="SAM" id="MobiDB-lite"/>
    </source>
</evidence>
<sequence>EISHTKLENECDETPEIENVELVPPLIDYSNRPCTTITLINSEDDSEPQSQDLETSEDSSSKMVQSIFVEMFKEMQDIEDYINSYISSFCPLEEEFENHPVLDIPSERVLHFLEQVHSPTKVTTSHDNKKLVHLKNDPDKNSELCTLEIKKHTKLHEHLEPVSSSEVNECSCIFTKDGMNNEMEHLETVKSNDLSNKMNETGSVLYSESCSTTHELYGKQHGYCYWEDSDTHDLKGESEVLVSERLLPKNNTSLINVEFFENIWKEITDTIGGDIAYGHEERLASILPINKIFVQEIQSTEPFDQCLMEEAEHIKHTIDNFITNECFPCQNNDNYNPCSILEISNENFESVFLRDNLNDSQSLKSLQNEEVLRESQTKCKISETEFQVFSYFQHLSENTSNLSLFPEDELKDSENISLSDSRKINTFLSSNERLFTGKLSEENLTDLESPVIMTDDQYYFNVNNISTAPFSEIVYTETEQKVPQTNVSVPGFPDDILDDIKIELAPLYSDLTFDVVSVDGVKLKQGLKNKINLETCDSIQSSTISTTNHDPDVLIKLEQVVDEIDEVANNTNTGILQEQKINEDNLYTDDISRSVSVTNSNEKCFTDFCLVKGTEVSSSDKAAENEISKSVSQENNADRSIFVQLPDDGTCQTNSKFIFSSNKVQLNLTNPVLNVNKK</sequence>
<proteinExistence type="predicted"/>
<evidence type="ECO:0000313" key="2">
    <source>
        <dbReference type="EMBL" id="JAS57934.1"/>
    </source>
</evidence>
<dbReference type="AlphaFoldDB" id="A0A1B6G675"/>
<protein>
    <submittedName>
        <fullName evidence="2">Uncharacterized protein</fullName>
    </submittedName>
</protein>
<feature type="region of interest" description="Disordered" evidence="1">
    <location>
        <begin position="41"/>
        <end position="61"/>
    </location>
</feature>
<dbReference type="EMBL" id="GECZ01011835">
    <property type="protein sequence ID" value="JAS57934.1"/>
    <property type="molecule type" value="Transcribed_RNA"/>
</dbReference>
<accession>A0A1B6G675</accession>
<gene>
    <name evidence="2" type="ORF">g.39349</name>
</gene>
<name>A0A1B6G675_9HEMI</name>
<feature type="non-terminal residue" evidence="2">
    <location>
        <position position="1"/>
    </location>
</feature>